<proteinExistence type="predicted"/>
<dbReference type="EMBL" id="CAJNJA010033164">
    <property type="protein sequence ID" value="CAE7675599.1"/>
    <property type="molecule type" value="Genomic_DNA"/>
</dbReference>
<dbReference type="Proteomes" id="UP000601435">
    <property type="component" value="Unassembled WGS sequence"/>
</dbReference>
<keyword evidence="1" id="KW-0812">Transmembrane</keyword>
<feature type="transmembrane region" description="Helical" evidence="1">
    <location>
        <begin position="67"/>
        <end position="88"/>
    </location>
</feature>
<dbReference type="GO" id="GO:0005886">
    <property type="term" value="C:plasma membrane"/>
    <property type="evidence" value="ECO:0007669"/>
    <property type="project" value="TreeGrafter"/>
</dbReference>
<gene>
    <name evidence="3" type="ORF">SNEC2469_LOCUS19382</name>
</gene>
<evidence type="ECO:0000313" key="4">
    <source>
        <dbReference type="Proteomes" id="UP000601435"/>
    </source>
</evidence>
<evidence type="ECO:0000259" key="2">
    <source>
        <dbReference type="Pfam" id="PF14703"/>
    </source>
</evidence>
<reference evidence="3" key="1">
    <citation type="submission" date="2021-02" db="EMBL/GenBank/DDBJ databases">
        <authorList>
            <person name="Dougan E. K."/>
            <person name="Rhodes N."/>
            <person name="Thang M."/>
            <person name="Chan C."/>
        </authorList>
    </citation>
    <scope>NUCLEOTIDE SEQUENCE</scope>
</reference>
<dbReference type="AlphaFoldDB" id="A0A812WCK9"/>
<dbReference type="PANTHER" id="PTHR13018">
    <property type="entry name" value="PROBABLE MEMBRANE PROTEIN DUF221-RELATED"/>
    <property type="match status" value="1"/>
</dbReference>
<dbReference type="GO" id="GO:0005227">
    <property type="term" value="F:calcium-activated cation channel activity"/>
    <property type="evidence" value="ECO:0007669"/>
    <property type="project" value="InterPro"/>
</dbReference>
<dbReference type="Pfam" id="PF14703">
    <property type="entry name" value="PHM7_cyt"/>
    <property type="match status" value="1"/>
</dbReference>
<feature type="transmembrane region" description="Helical" evidence="1">
    <location>
        <begin position="284"/>
        <end position="304"/>
    </location>
</feature>
<sequence>ASSQATLSLDVWLAVEYSNLGIKLMAFIGIPMFFIFGALHRYCGHGDLEKTDLLESLSIRNVHGVGWIYYLHGICALWVVLLVRSIVFKAQERYLQRRFAWLKSLPCPRCSTILVEGIPEEYRSEDRVRQFFSATFDARVMQVNMVRHTQLLDQLSSEHLVAKGRLRQSERLLERDGSRPTARLRFAGEPVDAISYFLGEMQDKHQLVQQEQARIRQESASLGGVNSHCAFVTFGTRQDAAIAKTLDFSQDGGHWVITDAPEVSTICWGKLSTEPTLLRTVSGILLITFLYAGFTPICVAISTLAQSLDLGPFQPLWSAFAPTLGLTVFLAMLPTVLLLIFDACFLPRSDTAAQHLLQFWYFAFLLFFVLFLPIIGTNFSDFAHQVYKSPAQVFGLVAA</sequence>
<feature type="domain" description="CSC1/OSCA1-like cytosolic" evidence="2">
    <location>
        <begin position="112"/>
        <end position="268"/>
    </location>
</feature>
<feature type="transmembrane region" description="Helical" evidence="1">
    <location>
        <begin position="324"/>
        <end position="347"/>
    </location>
</feature>
<dbReference type="OrthoDB" id="422983at2759"/>
<feature type="transmembrane region" description="Helical" evidence="1">
    <location>
        <begin position="359"/>
        <end position="379"/>
    </location>
</feature>
<feature type="transmembrane region" description="Helical" evidence="1">
    <location>
        <begin position="20"/>
        <end position="39"/>
    </location>
</feature>
<feature type="non-terminal residue" evidence="3">
    <location>
        <position position="399"/>
    </location>
</feature>
<organism evidence="3 4">
    <name type="scientific">Symbiodinium necroappetens</name>
    <dbReference type="NCBI Taxonomy" id="1628268"/>
    <lineage>
        <taxon>Eukaryota</taxon>
        <taxon>Sar</taxon>
        <taxon>Alveolata</taxon>
        <taxon>Dinophyceae</taxon>
        <taxon>Suessiales</taxon>
        <taxon>Symbiodiniaceae</taxon>
        <taxon>Symbiodinium</taxon>
    </lineage>
</organism>
<name>A0A812WCK9_9DINO</name>
<feature type="non-terminal residue" evidence="3">
    <location>
        <position position="1"/>
    </location>
</feature>
<keyword evidence="1" id="KW-1133">Transmembrane helix</keyword>
<accession>A0A812WCK9</accession>
<protein>
    <recommendedName>
        <fullName evidence="2">CSC1/OSCA1-like cytosolic domain-containing protein</fullName>
    </recommendedName>
</protein>
<dbReference type="InterPro" id="IPR027815">
    <property type="entry name" value="CSC1/OSCA1-like_cyt"/>
</dbReference>
<dbReference type="InterPro" id="IPR045122">
    <property type="entry name" value="Csc1-like"/>
</dbReference>
<dbReference type="PANTHER" id="PTHR13018:SF5">
    <property type="entry name" value="RE44586P"/>
    <property type="match status" value="1"/>
</dbReference>
<comment type="caution">
    <text evidence="3">The sequence shown here is derived from an EMBL/GenBank/DDBJ whole genome shotgun (WGS) entry which is preliminary data.</text>
</comment>
<keyword evidence="4" id="KW-1185">Reference proteome</keyword>
<evidence type="ECO:0000313" key="3">
    <source>
        <dbReference type="EMBL" id="CAE7675599.1"/>
    </source>
</evidence>
<evidence type="ECO:0000256" key="1">
    <source>
        <dbReference type="SAM" id="Phobius"/>
    </source>
</evidence>
<keyword evidence="1" id="KW-0472">Membrane</keyword>